<dbReference type="EMBL" id="JAMFLX010000008">
    <property type="protein sequence ID" value="MCL6269905.1"/>
    <property type="molecule type" value="Genomic_DNA"/>
</dbReference>
<gene>
    <name evidence="4" type="ORF">M3P05_08140</name>
</gene>
<feature type="chain" id="PRO_5047293059" evidence="2">
    <location>
        <begin position="24"/>
        <end position="555"/>
    </location>
</feature>
<dbReference type="Gene3D" id="3.40.50.1820">
    <property type="entry name" value="alpha/beta hydrolase"/>
    <property type="match status" value="1"/>
</dbReference>
<accession>A0ABT0PF12</accession>
<dbReference type="Pfam" id="PF08530">
    <property type="entry name" value="PepX_C"/>
    <property type="match status" value="1"/>
</dbReference>
<evidence type="ECO:0000259" key="3">
    <source>
        <dbReference type="SMART" id="SM00939"/>
    </source>
</evidence>
<feature type="signal peptide" evidence="2">
    <location>
        <begin position="1"/>
        <end position="23"/>
    </location>
</feature>
<dbReference type="SUPFAM" id="SSF49785">
    <property type="entry name" value="Galactose-binding domain-like"/>
    <property type="match status" value="1"/>
</dbReference>
<protein>
    <submittedName>
        <fullName evidence="4">Acyl esterase</fullName>
    </submittedName>
</protein>
<dbReference type="RefSeq" id="WP_249699010.1">
    <property type="nucleotide sequence ID" value="NZ_JAMFLX010000008.1"/>
</dbReference>
<dbReference type="InterPro" id="IPR029058">
    <property type="entry name" value="AB_hydrolase_fold"/>
</dbReference>
<feature type="domain" description="Xaa-Pro dipeptidyl-peptidase C-terminal" evidence="3">
    <location>
        <begin position="319"/>
        <end position="548"/>
    </location>
</feature>
<evidence type="ECO:0000313" key="4">
    <source>
        <dbReference type="EMBL" id="MCL6269905.1"/>
    </source>
</evidence>
<proteinExistence type="predicted"/>
<keyword evidence="2" id="KW-0732">Signal</keyword>
<keyword evidence="5" id="KW-1185">Reference proteome</keyword>
<dbReference type="SMART" id="SM00939">
    <property type="entry name" value="PepX_C"/>
    <property type="match status" value="1"/>
</dbReference>
<dbReference type="PANTHER" id="PTHR22946:SF9">
    <property type="entry name" value="POLYKETIDE TRANSFERASE AF380"/>
    <property type="match status" value="1"/>
</dbReference>
<dbReference type="InterPro" id="IPR050261">
    <property type="entry name" value="FrsA_esterase"/>
</dbReference>
<sequence>MKSLLRSLSFCVPLVFTLMFTQAAQGDIKGLFNFAAGLLNHGVFPESELYTTDDDIIITASDGVELAANIFVPTNLSGSAPAVIFINSWGLNEYQYLSQAAQLAEKGYIVLSYSTRGFGTSGGQIATAGPQDIDDYSQAITFLINNYPVNPDAIGTAGISYGSGISLMGAAQDKRVKAIAAMSSWGSLTEALYGNQTPRLAWAEILTLISETNGNPDPIIEANWKIIKNQDLDNIPEVLKWAEARSPINYVDRLNQNGTAVYLAKAYGDNLFQPNSLLELYQKLNTPKHLDLLPGTHATAELLPSLLGVGENIVWENVYKWFDIHLKDISNDLESAKPLQMKVKFQNRFEGFESYPVETATSHTFYMHPRSLFDNGDLENHPYRPGFGREKENTINAWFGTLFSTQIPVLSQLLEQLEIPVITNIYAASRYRGIYFNTPKLNKTLEIRGTPRVTVQVQPHFNKVQLVGYLYDMDWSGTARLITHGVTTLPNASSGENVALSFDLVATAYDVPEGHRLVLAFDTRDPQYQTPTSKNYSLDFEFSDTKQSILTVPAL</sequence>
<evidence type="ECO:0000256" key="2">
    <source>
        <dbReference type="SAM" id="SignalP"/>
    </source>
</evidence>
<dbReference type="Gene3D" id="2.60.120.260">
    <property type="entry name" value="Galactose-binding domain-like"/>
    <property type="match status" value="1"/>
</dbReference>
<dbReference type="InterPro" id="IPR000383">
    <property type="entry name" value="Xaa-Pro-like_dom"/>
</dbReference>
<keyword evidence="1" id="KW-0378">Hydrolase</keyword>
<evidence type="ECO:0000256" key="1">
    <source>
        <dbReference type="ARBA" id="ARBA00022801"/>
    </source>
</evidence>
<dbReference type="InterPro" id="IPR013736">
    <property type="entry name" value="Xaa-Pro_dipept_C"/>
</dbReference>
<name>A0ABT0PF12_9GAMM</name>
<dbReference type="Pfam" id="PF02129">
    <property type="entry name" value="Peptidase_S15"/>
    <property type="match status" value="1"/>
</dbReference>
<organism evidence="4 5">
    <name type="scientific">Parendozoicomonas callyspongiae</name>
    <dbReference type="NCBI Taxonomy" id="2942213"/>
    <lineage>
        <taxon>Bacteria</taxon>
        <taxon>Pseudomonadati</taxon>
        <taxon>Pseudomonadota</taxon>
        <taxon>Gammaproteobacteria</taxon>
        <taxon>Oceanospirillales</taxon>
        <taxon>Endozoicomonadaceae</taxon>
        <taxon>Parendozoicomonas</taxon>
    </lineage>
</organism>
<dbReference type="Proteomes" id="UP001203338">
    <property type="component" value="Unassembled WGS sequence"/>
</dbReference>
<dbReference type="InterPro" id="IPR008979">
    <property type="entry name" value="Galactose-bd-like_sf"/>
</dbReference>
<evidence type="ECO:0000313" key="5">
    <source>
        <dbReference type="Proteomes" id="UP001203338"/>
    </source>
</evidence>
<dbReference type="SUPFAM" id="SSF53474">
    <property type="entry name" value="alpha/beta-Hydrolases"/>
    <property type="match status" value="1"/>
</dbReference>
<comment type="caution">
    <text evidence="4">The sequence shown here is derived from an EMBL/GenBank/DDBJ whole genome shotgun (WGS) entry which is preliminary data.</text>
</comment>
<reference evidence="4 5" key="1">
    <citation type="submission" date="2022-05" db="EMBL/GenBank/DDBJ databases">
        <authorList>
            <person name="Park J.-S."/>
        </authorList>
    </citation>
    <scope>NUCLEOTIDE SEQUENCE [LARGE SCALE GENOMIC DNA]</scope>
    <source>
        <strain evidence="4 5">2012CJ34-2</strain>
    </source>
</reference>
<dbReference type="PANTHER" id="PTHR22946">
    <property type="entry name" value="DIENELACTONE HYDROLASE DOMAIN-CONTAINING PROTEIN-RELATED"/>
    <property type="match status" value="1"/>
</dbReference>